<proteinExistence type="predicted"/>
<dbReference type="Proteomes" id="UP000503349">
    <property type="component" value="Chromosome 7"/>
</dbReference>
<gene>
    <name evidence="2" type="ORF">EXN66_Car007621</name>
</gene>
<accession>A0A6G1PPM2</accession>
<dbReference type="EMBL" id="CM015718">
    <property type="protein sequence ID" value="KAF3691946.1"/>
    <property type="molecule type" value="Genomic_DNA"/>
</dbReference>
<feature type="compositionally biased region" description="Polar residues" evidence="1">
    <location>
        <begin position="90"/>
        <end position="100"/>
    </location>
</feature>
<reference evidence="3" key="2">
    <citation type="submission" date="2019-02" db="EMBL/GenBank/DDBJ databases">
        <title>Opniocepnalus argus Var Kimnra genome.</title>
        <authorList>
            <person name="Zhou C."/>
            <person name="Xiao S."/>
        </authorList>
    </citation>
    <scope>NUCLEOTIDE SEQUENCE [LARGE SCALE GENOMIC DNA]</scope>
</reference>
<feature type="region of interest" description="Disordered" evidence="1">
    <location>
        <begin position="80"/>
        <end position="109"/>
    </location>
</feature>
<organism evidence="2 3">
    <name type="scientific">Channa argus</name>
    <name type="common">Northern snakehead</name>
    <name type="synonym">Ophicephalus argus</name>
    <dbReference type="NCBI Taxonomy" id="215402"/>
    <lineage>
        <taxon>Eukaryota</taxon>
        <taxon>Metazoa</taxon>
        <taxon>Chordata</taxon>
        <taxon>Craniata</taxon>
        <taxon>Vertebrata</taxon>
        <taxon>Euteleostomi</taxon>
        <taxon>Actinopterygii</taxon>
        <taxon>Neopterygii</taxon>
        <taxon>Teleostei</taxon>
        <taxon>Neoteleostei</taxon>
        <taxon>Acanthomorphata</taxon>
        <taxon>Anabantaria</taxon>
        <taxon>Anabantiformes</taxon>
        <taxon>Channoidei</taxon>
        <taxon>Channidae</taxon>
        <taxon>Channa</taxon>
    </lineage>
</organism>
<keyword evidence="3" id="KW-1185">Reference proteome</keyword>
<evidence type="ECO:0000313" key="3">
    <source>
        <dbReference type="Proteomes" id="UP000503349"/>
    </source>
</evidence>
<evidence type="ECO:0000256" key="1">
    <source>
        <dbReference type="SAM" id="MobiDB-lite"/>
    </source>
</evidence>
<protein>
    <submittedName>
        <fullName evidence="2">Uncharacterized protein</fullName>
    </submittedName>
</protein>
<evidence type="ECO:0000313" key="2">
    <source>
        <dbReference type="EMBL" id="KAF3691946.1"/>
    </source>
</evidence>
<reference evidence="2 3" key="1">
    <citation type="submission" date="2019-02" db="EMBL/GenBank/DDBJ databases">
        <title>Opniocepnalus argus genome.</title>
        <authorList>
            <person name="Zhou C."/>
            <person name="Xiao S."/>
        </authorList>
    </citation>
    <scope>NUCLEOTIDE SEQUENCE [LARGE SCALE GENOMIC DNA]</scope>
    <source>
        <strain evidence="2">OARG1902GOOAL</strain>
        <tissue evidence="2">Muscle</tissue>
    </source>
</reference>
<name>A0A6G1PPM2_CHAAH</name>
<sequence length="109" mass="12594">MGYYNERGNEKKGRRLEWPKRADRSILSMWSCVAYSFHRSLAGFSRFEIYGDTLSHPKREINSSQLKTELSCRLSHTIVKKKKEPRETHTSVTASDSDQGLDSIVSRDL</sequence>
<dbReference type="AlphaFoldDB" id="A0A6G1PPM2"/>